<proteinExistence type="predicted"/>
<gene>
    <name evidence="1" type="ORF">DPEC_G00109110</name>
</gene>
<dbReference type="EMBL" id="CM055736">
    <property type="protein sequence ID" value="KAJ8006618.1"/>
    <property type="molecule type" value="Genomic_DNA"/>
</dbReference>
<dbReference type="Proteomes" id="UP001157502">
    <property type="component" value="Chromosome 9"/>
</dbReference>
<comment type="caution">
    <text evidence="1">The sequence shown here is derived from an EMBL/GenBank/DDBJ whole genome shotgun (WGS) entry which is preliminary data.</text>
</comment>
<accession>A0ACC2GSM2</accession>
<evidence type="ECO:0000313" key="2">
    <source>
        <dbReference type="Proteomes" id="UP001157502"/>
    </source>
</evidence>
<keyword evidence="2" id="KW-1185">Reference proteome</keyword>
<protein>
    <submittedName>
        <fullName evidence="1">Uncharacterized protein</fullName>
    </submittedName>
</protein>
<reference evidence="1" key="1">
    <citation type="submission" date="2021-05" db="EMBL/GenBank/DDBJ databases">
        <authorList>
            <person name="Pan Q."/>
            <person name="Jouanno E."/>
            <person name="Zahm M."/>
            <person name="Klopp C."/>
            <person name="Cabau C."/>
            <person name="Louis A."/>
            <person name="Berthelot C."/>
            <person name="Parey E."/>
            <person name="Roest Crollius H."/>
            <person name="Montfort J."/>
            <person name="Robinson-Rechavi M."/>
            <person name="Bouchez O."/>
            <person name="Lampietro C."/>
            <person name="Lopez Roques C."/>
            <person name="Donnadieu C."/>
            <person name="Postlethwait J."/>
            <person name="Bobe J."/>
            <person name="Dillon D."/>
            <person name="Chandos A."/>
            <person name="von Hippel F."/>
            <person name="Guiguen Y."/>
        </authorList>
    </citation>
    <scope>NUCLEOTIDE SEQUENCE</scope>
    <source>
        <strain evidence="1">YG-Jan2019</strain>
    </source>
</reference>
<evidence type="ECO:0000313" key="1">
    <source>
        <dbReference type="EMBL" id="KAJ8006618.1"/>
    </source>
</evidence>
<name>A0ACC2GSM2_DALPE</name>
<organism evidence="1 2">
    <name type="scientific">Dallia pectoralis</name>
    <name type="common">Alaska blackfish</name>
    <dbReference type="NCBI Taxonomy" id="75939"/>
    <lineage>
        <taxon>Eukaryota</taxon>
        <taxon>Metazoa</taxon>
        <taxon>Chordata</taxon>
        <taxon>Craniata</taxon>
        <taxon>Vertebrata</taxon>
        <taxon>Euteleostomi</taxon>
        <taxon>Actinopterygii</taxon>
        <taxon>Neopterygii</taxon>
        <taxon>Teleostei</taxon>
        <taxon>Protacanthopterygii</taxon>
        <taxon>Esociformes</taxon>
        <taxon>Umbridae</taxon>
        <taxon>Dallia</taxon>
    </lineage>
</organism>
<sequence length="106" mass="11269">MLSGPTPRTSREQAMRIMCLAPAAASTMARSGHSAPVAGSHGLDSASRIVTTEDAIAEEACLAPWNMRTNGAQRAPWPNEIRRAPGLCLLSLLFSVNLWGSFFSGL</sequence>